<dbReference type="EMBL" id="JAAXPN010000002">
    <property type="protein sequence ID" value="NKZ23808.1"/>
    <property type="molecule type" value="Genomic_DNA"/>
</dbReference>
<dbReference type="Proteomes" id="UP000549765">
    <property type="component" value="Unassembled WGS sequence"/>
</dbReference>
<reference evidence="1 2" key="1">
    <citation type="submission" date="2020-04" db="EMBL/GenBank/DDBJ databases">
        <title>MicrobeNet Type strains.</title>
        <authorList>
            <person name="Nicholson A.C."/>
        </authorList>
    </citation>
    <scope>NUCLEOTIDE SEQUENCE [LARGE SCALE GENOMIC DNA]</scope>
    <source>
        <strain evidence="1 2">CCUG 61472</strain>
    </source>
</reference>
<sequence>MGNSLLILGNGFDLAHNLKSSYENFRSYLIQRAFESRKCDLDFEDELEQIIIEYFDEPKNVDEIKNKYLANLTQGKDKYTTCINDALSNLFRESDTVFNLDTNEYTNHDDLAYDWLVHINKVVDYLYSSKKNLWSDFEGNLRCLELDSVADILKPYDENDADETKYGDEDAFYADFQVLTYTIHWLFQDWANDLNSKIDINPLPEFKKFISDVSPKIITFNYTDTIENIYSYDNIYHIHGHADGYAELVFGTSVENDYDDRYRYSAYDGLIKNTDKWWNNMIDQSPSILNNIENIYVYGHSLGEVDHDYLNRIIDRLPKAVWYINVYDESKYSDMKDILTGLGAKEVNMWHLKV</sequence>
<accession>A0A7X6S2R2</accession>
<comment type="caution">
    <text evidence="1">The sequence shown here is derived from an EMBL/GenBank/DDBJ whole genome shotgun (WGS) entry which is preliminary data.</text>
</comment>
<dbReference type="AlphaFoldDB" id="A0A7X6S2R2"/>
<name>A0A7X6S2R2_9LACO</name>
<gene>
    <name evidence="1" type="ORF">HF964_03165</name>
</gene>
<evidence type="ECO:0008006" key="3">
    <source>
        <dbReference type="Google" id="ProtNLM"/>
    </source>
</evidence>
<dbReference type="RefSeq" id="WP_168721609.1">
    <property type="nucleotide sequence ID" value="NZ_JAAXPN010000002.1"/>
</dbReference>
<dbReference type="InterPro" id="IPR025935">
    <property type="entry name" value="AbiH"/>
</dbReference>
<proteinExistence type="predicted"/>
<protein>
    <recommendedName>
        <fullName evidence="3">Bacteriophage abortive infection AbiH</fullName>
    </recommendedName>
</protein>
<keyword evidence="2" id="KW-1185">Reference proteome</keyword>
<evidence type="ECO:0000313" key="1">
    <source>
        <dbReference type="EMBL" id="NKZ23808.1"/>
    </source>
</evidence>
<evidence type="ECO:0000313" key="2">
    <source>
        <dbReference type="Proteomes" id="UP000549765"/>
    </source>
</evidence>
<dbReference type="Pfam" id="PF14253">
    <property type="entry name" value="AbiH"/>
    <property type="match status" value="1"/>
</dbReference>
<organism evidence="1 2">
    <name type="scientific">Periweissella fabalis</name>
    <dbReference type="NCBI Taxonomy" id="1070421"/>
    <lineage>
        <taxon>Bacteria</taxon>
        <taxon>Bacillati</taxon>
        <taxon>Bacillota</taxon>
        <taxon>Bacilli</taxon>
        <taxon>Lactobacillales</taxon>
        <taxon>Lactobacillaceae</taxon>
        <taxon>Periweissella</taxon>
    </lineage>
</organism>